<name>A0A399T9G9_9BACT</name>
<evidence type="ECO:0000256" key="2">
    <source>
        <dbReference type="ARBA" id="ARBA00008779"/>
    </source>
</evidence>
<protein>
    <submittedName>
        <fullName evidence="10">DUF4976 domain-containing protein</fullName>
    </submittedName>
</protein>
<evidence type="ECO:0000256" key="3">
    <source>
        <dbReference type="ARBA" id="ARBA00022723"/>
    </source>
</evidence>
<evidence type="ECO:0000256" key="1">
    <source>
        <dbReference type="ARBA" id="ARBA00001913"/>
    </source>
</evidence>
<accession>A0A399T9G9</accession>
<comment type="similarity">
    <text evidence="2">Belongs to the sulfatase family.</text>
</comment>
<keyword evidence="6" id="KW-0106">Calcium</keyword>
<dbReference type="Proteomes" id="UP000265926">
    <property type="component" value="Unassembled WGS sequence"/>
</dbReference>
<keyword evidence="4 8" id="KW-0732">Signal</keyword>
<dbReference type="AlphaFoldDB" id="A0A399T9G9"/>
<evidence type="ECO:0000313" key="10">
    <source>
        <dbReference type="EMBL" id="RIJ50811.1"/>
    </source>
</evidence>
<dbReference type="Pfam" id="PF00884">
    <property type="entry name" value="Sulfatase"/>
    <property type="match status" value="1"/>
</dbReference>
<dbReference type="Gene3D" id="3.30.1120.10">
    <property type="match status" value="1"/>
</dbReference>
<evidence type="ECO:0000256" key="5">
    <source>
        <dbReference type="ARBA" id="ARBA00022801"/>
    </source>
</evidence>
<feature type="signal peptide" evidence="8">
    <location>
        <begin position="1"/>
        <end position="19"/>
    </location>
</feature>
<keyword evidence="11" id="KW-1185">Reference proteome</keyword>
<dbReference type="InterPro" id="IPR017850">
    <property type="entry name" value="Alkaline_phosphatase_core_sf"/>
</dbReference>
<comment type="cofactor">
    <cofactor evidence="1">
        <name>Ca(2+)</name>
        <dbReference type="ChEBI" id="CHEBI:29108"/>
    </cofactor>
</comment>
<dbReference type="InterPro" id="IPR000917">
    <property type="entry name" value="Sulfatase_N"/>
</dbReference>
<sequence>MKRNFVLSLFVLFSLTLAAQTEKPNVVFFLVDDLGWNDIGTNGSELYETPNIDALADGAMYFTNAYAAYPRCVPSRFAMVSGQHPARDGRKDGAILPLSTVTIAEALKTHGYGTFFAGKWHLGHDVQEFPQNQGFDVNKGGCAAGAPGSYFFPYQDTKKSKNNVPFFGLEEGKPGEYITDRLTDETIRYIHENDPKKTGKPFFVYLAHYAVHTPLQAKADRLAYYEKKVKKMTFEGESYVFGPDGRAKMWQDNAIYAAMVESMDESLGRIVAELKKLGLYDNTIIIFTSDHGGLSNSGIDNNRELATTNKPLRAGKGHIYEGGIKVPVFVRWPGVADQKSKSSAIIDGMDYYPTILEMCGLPLQPQDHLDGVSFVPALKGKTINESRPFFWHETASRPGQTGDHACSTIRKGNYKLMHFLEDNRIELYDLNIDPFEQHNLAEELPHVVKLMDKELSDWKNEVGASVLKEKNKVEKKDKPRKEKSEH</sequence>
<dbReference type="OrthoDB" id="1390125at2"/>
<evidence type="ECO:0000256" key="7">
    <source>
        <dbReference type="SAM" id="MobiDB-lite"/>
    </source>
</evidence>
<dbReference type="InterPro" id="IPR024607">
    <property type="entry name" value="Sulfatase_CS"/>
</dbReference>
<keyword evidence="3" id="KW-0479">Metal-binding</keyword>
<dbReference type="GO" id="GO:0046872">
    <property type="term" value="F:metal ion binding"/>
    <property type="evidence" value="ECO:0007669"/>
    <property type="project" value="UniProtKB-KW"/>
</dbReference>
<dbReference type="SUPFAM" id="SSF53649">
    <property type="entry name" value="Alkaline phosphatase-like"/>
    <property type="match status" value="1"/>
</dbReference>
<gene>
    <name evidence="10" type="ORF">D1614_02490</name>
</gene>
<evidence type="ECO:0000256" key="4">
    <source>
        <dbReference type="ARBA" id="ARBA00022729"/>
    </source>
</evidence>
<evidence type="ECO:0000259" key="9">
    <source>
        <dbReference type="Pfam" id="PF00884"/>
    </source>
</evidence>
<dbReference type="Gene3D" id="3.40.720.10">
    <property type="entry name" value="Alkaline Phosphatase, subunit A"/>
    <property type="match status" value="1"/>
</dbReference>
<reference evidence="10 11" key="1">
    <citation type="submission" date="2018-08" db="EMBL/GenBank/DDBJ databases">
        <title>Pallidiluteibacterium maritimus gen. nov., sp. nov., isolated from coastal sediment.</title>
        <authorList>
            <person name="Zhou L.Y."/>
        </authorList>
    </citation>
    <scope>NUCLEOTIDE SEQUENCE [LARGE SCALE GENOMIC DNA]</scope>
    <source>
        <strain evidence="10 11">XSD2</strain>
    </source>
</reference>
<dbReference type="InterPro" id="IPR050738">
    <property type="entry name" value="Sulfatase"/>
</dbReference>
<evidence type="ECO:0000256" key="6">
    <source>
        <dbReference type="ARBA" id="ARBA00022837"/>
    </source>
</evidence>
<feature type="compositionally biased region" description="Basic and acidic residues" evidence="7">
    <location>
        <begin position="467"/>
        <end position="486"/>
    </location>
</feature>
<feature type="domain" description="Sulfatase N-terminal" evidence="9">
    <location>
        <begin position="24"/>
        <end position="360"/>
    </location>
</feature>
<organism evidence="10 11">
    <name type="scientific">Maribellus luteus</name>
    <dbReference type="NCBI Taxonomy" id="2305463"/>
    <lineage>
        <taxon>Bacteria</taxon>
        <taxon>Pseudomonadati</taxon>
        <taxon>Bacteroidota</taxon>
        <taxon>Bacteroidia</taxon>
        <taxon>Marinilabiliales</taxon>
        <taxon>Prolixibacteraceae</taxon>
        <taxon>Maribellus</taxon>
    </lineage>
</organism>
<dbReference type="PANTHER" id="PTHR42693">
    <property type="entry name" value="ARYLSULFATASE FAMILY MEMBER"/>
    <property type="match status" value="1"/>
</dbReference>
<proteinExistence type="inferred from homology"/>
<dbReference type="RefSeq" id="WP_119436279.1">
    <property type="nucleotide sequence ID" value="NZ_QWGR01000001.1"/>
</dbReference>
<keyword evidence="5" id="KW-0378">Hydrolase</keyword>
<dbReference type="PANTHER" id="PTHR42693:SF42">
    <property type="entry name" value="ARYLSULFATASE G"/>
    <property type="match status" value="1"/>
</dbReference>
<dbReference type="GO" id="GO:0004065">
    <property type="term" value="F:arylsulfatase activity"/>
    <property type="evidence" value="ECO:0007669"/>
    <property type="project" value="TreeGrafter"/>
</dbReference>
<dbReference type="CDD" id="cd16144">
    <property type="entry name" value="ARS_like"/>
    <property type="match status" value="1"/>
</dbReference>
<evidence type="ECO:0000256" key="8">
    <source>
        <dbReference type="SAM" id="SignalP"/>
    </source>
</evidence>
<dbReference type="PROSITE" id="PS00149">
    <property type="entry name" value="SULFATASE_2"/>
    <property type="match status" value="1"/>
</dbReference>
<feature type="chain" id="PRO_5017438708" evidence="8">
    <location>
        <begin position="20"/>
        <end position="486"/>
    </location>
</feature>
<evidence type="ECO:0000313" key="11">
    <source>
        <dbReference type="Proteomes" id="UP000265926"/>
    </source>
</evidence>
<dbReference type="EMBL" id="QWGR01000001">
    <property type="protein sequence ID" value="RIJ50811.1"/>
    <property type="molecule type" value="Genomic_DNA"/>
</dbReference>
<feature type="region of interest" description="Disordered" evidence="7">
    <location>
        <begin position="466"/>
        <end position="486"/>
    </location>
</feature>
<comment type="caution">
    <text evidence="10">The sequence shown here is derived from an EMBL/GenBank/DDBJ whole genome shotgun (WGS) entry which is preliminary data.</text>
</comment>